<dbReference type="AlphaFoldDB" id="A0A1M4WD90"/>
<dbReference type="OrthoDB" id="7862860at2"/>
<evidence type="ECO:0000313" key="1">
    <source>
        <dbReference type="EMBL" id="SHE79120.1"/>
    </source>
</evidence>
<dbReference type="EMBL" id="FQVK01000008">
    <property type="protein sequence ID" value="SHE79120.1"/>
    <property type="molecule type" value="Genomic_DNA"/>
</dbReference>
<proteinExistence type="predicted"/>
<dbReference type="Proteomes" id="UP000325134">
    <property type="component" value="Unassembled WGS sequence"/>
</dbReference>
<accession>A0A1M4WD90</accession>
<gene>
    <name evidence="1" type="ORF">SAMN05444279_10892</name>
</gene>
<dbReference type="RefSeq" id="WP_149775499.1">
    <property type="nucleotide sequence ID" value="NZ_FQVK01000008.1"/>
</dbReference>
<organism evidence="1 2">
    <name type="scientific">Ruegeria intermedia</name>
    <dbReference type="NCBI Taxonomy" id="996115"/>
    <lineage>
        <taxon>Bacteria</taxon>
        <taxon>Pseudomonadati</taxon>
        <taxon>Pseudomonadota</taxon>
        <taxon>Alphaproteobacteria</taxon>
        <taxon>Rhodobacterales</taxon>
        <taxon>Roseobacteraceae</taxon>
        <taxon>Ruegeria</taxon>
    </lineage>
</organism>
<reference evidence="1 2" key="1">
    <citation type="submission" date="2016-11" db="EMBL/GenBank/DDBJ databases">
        <authorList>
            <person name="Varghese N."/>
            <person name="Submissions S."/>
        </authorList>
    </citation>
    <scope>NUCLEOTIDE SEQUENCE [LARGE SCALE GENOMIC DNA]</scope>
    <source>
        <strain evidence="1 2">DSM 29341</strain>
    </source>
</reference>
<dbReference type="GO" id="GO:0044780">
    <property type="term" value="P:bacterial-type flagellum assembly"/>
    <property type="evidence" value="ECO:0007669"/>
    <property type="project" value="InterPro"/>
</dbReference>
<protein>
    <submittedName>
        <fullName evidence="1">FlgN protein</fullName>
    </submittedName>
</protein>
<keyword evidence="2" id="KW-1185">Reference proteome</keyword>
<dbReference type="SUPFAM" id="SSF140566">
    <property type="entry name" value="FlgN-like"/>
    <property type="match status" value="1"/>
</dbReference>
<name>A0A1M4WD90_9RHOB</name>
<evidence type="ECO:0000313" key="2">
    <source>
        <dbReference type="Proteomes" id="UP000325134"/>
    </source>
</evidence>
<sequence>MQSDNRRVQAQALEEILEQERSALLEGDLERLSQMLPRKEQLIEDLNGLEVLDSDDLIRLQAKVNRNQSLLSSAAEGIRAVADRMAELRKVRQEFTTYDATGQRTGHAVRHAAKLEKRA</sequence>
<dbReference type="Gene3D" id="1.20.58.300">
    <property type="entry name" value="FlgN-like"/>
    <property type="match status" value="1"/>
</dbReference>
<dbReference type="InterPro" id="IPR036679">
    <property type="entry name" value="FlgN-like_sf"/>
</dbReference>